<keyword evidence="2" id="KW-1185">Reference proteome</keyword>
<protein>
    <submittedName>
        <fullName evidence="1">Uncharacterized protein</fullName>
    </submittedName>
</protein>
<dbReference type="Proteomes" id="UP000215914">
    <property type="component" value="Unassembled WGS sequence"/>
</dbReference>
<reference evidence="1" key="1">
    <citation type="journal article" date="2017" name="Nature">
        <title>The sunflower genome provides insights into oil metabolism, flowering and Asterid evolution.</title>
        <authorList>
            <person name="Badouin H."/>
            <person name="Gouzy J."/>
            <person name="Grassa C.J."/>
            <person name="Murat F."/>
            <person name="Staton S.E."/>
            <person name="Cottret L."/>
            <person name="Lelandais-Briere C."/>
            <person name="Owens G.L."/>
            <person name="Carrere S."/>
            <person name="Mayjonade B."/>
            <person name="Legrand L."/>
            <person name="Gill N."/>
            <person name="Kane N.C."/>
            <person name="Bowers J.E."/>
            <person name="Hubner S."/>
            <person name="Bellec A."/>
            <person name="Berard A."/>
            <person name="Berges H."/>
            <person name="Blanchet N."/>
            <person name="Boniface M.C."/>
            <person name="Brunel D."/>
            <person name="Catrice O."/>
            <person name="Chaidir N."/>
            <person name="Claudel C."/>
            <person name="Donnadieu C."/>
            <person name="Faraut T."/>
            <person name="Fievet G."/>
            <person name="Helmstetter N."/>
            <person name="King M."/>
            <person name="Knapp S.J."/>
            <person name="Lai Z."/>
            <person name="Le Paslier M.C."/>
            <person name="Lippi Y."/>
            <person name="Lorenzon L."/>
            <person name="Mandel J.R."/>
            <person name="Marage G."/>
            <person name="Marchand G."/>
            <person name="Marquand E."/>
            <person name="Bret-Mestries E."/>
            <person name="Morien E."/>
            <person name="Nambeesan S."/>
            <person name="Nguyen T."/>
            <person name="Pegot-Espagnet P."/>
            <person name="Pouilly N."/>
            <person name="Raftis F."/>
            <person name="Sallet E."/>
            <person name="Schiex T."/>
            <person name="Thomas J."/>
            <person name="Vandecasteele C."/>
            <person name="Vares D."/>
            <person name="Vear F."/>
            <person name="Vautrin S."/>
            <person name="Crespi M."/>
            <person name="Mangin B."/>
            <person name="Burke J.M."/>
            <person name="Salse J."/>
            <person name="Munos S."/>
            <person name="Vincourt P."/>
            <person name="Rieseberg L.H."/>
            <person name="Langlade N.B."/>
        </authorList>
    </citation>
    <scope>NUCLEOTIDE SEQUENCE</scope>
    <source>
        <tissue evidence="1">Leaves</tissue>
    </source>
</reference>
<name>A0A9K3ELZ8_HELAN</name>
<accession>A0A9K3ELZ8</accession>
<evidence type="ECO:0000313" key="1">
    <source>
        <dbReference type="EMBL" id="KAF5775772.1"/>
    </source>
</evidence>
<comment type="caution">
    <text evidence="1">The sequence shown here is derived from an EMBL/GenBank/DDBJ whole genome shotgun (WGS) entry which is preliminary data.</text>
</comment>
<dbReference type="EMBL" id="MNCJ02000328">
    <property type="protein sequence ID" value="KAF5775772.1"/>
    <property type="molecule type" value="Genomic_DNA"/>
</dbReference>
<gene>
    <name evidence="1" type="ORF">HanXRQr2_Chr13g0615811</name>
</gene>
<proteinExistence type="predicted"/>
<reference evidence="1" key="2">
    <citation type="submission" date="2020-06" db="EMBL/GenBank/DDBJ databases">
        <title>Helianthus annuus Genome sequencing and assembly Release 2.</title>
        <authorList>
            <person name="Gouzy J."/>
            <person name="Langlade N."/>
            <person name="Munos S."/>
        </authorList>
    </citation>
    <scope>NUCLEOTIDE SEQUENCE</scope>
    <source>
        <tissue evidence="1">Leaves</tissue>
    </source>
</reference>
<evidence type="ECO:0000313" key="2">
    <source>
        <dbReference type="Proteomes" id="UP000215914"/>
    </source>
</evidence>
<sequence length="51" mass="5503">MKPKLFKVNKRTGAAGVEAAAGLMNANVAHKEASEGLVLYFHVRVFTSFPV</sequence>
<dbReference type="Gramene" id="mRNA:HanXRQr2_Chr13g0615811">
    <property type="protein sequence ID" value="CDS:HanXRQr2_Chr13g0615811.1"/>
    <property type="gene ID" value="HanXRQr2_Chr13g0615811"/>
</dbReference>
<organism evidence="1 2">
    <name type="scientific">Helianthus annuus</name>
    <name type="common">Common sunflower</name>
    <dbReference type="NCBI Taxonomy" id="4232"/>
    <lineage>
        <taxon>Eukaryota</taxon>
        <taxon>Viridiplantae</taxon>
        <taxon>Streptophyta</taxon>
        <taxon>Embryophyta</taxon>
        <taxon>Tracheophyta</taxon>
        <taxon>Spermatophyta</taxon>
        <taxon>Magnoliopsida</taxon>
        <taxon>eudicotyledons</taxon>
        <taxon>Gunneridae</taxon>
        <taxon>Pentapetalae</taxon>
        <taxon>asterids</taxon>
        <taxon>campanulids</taxon>
        <taxon>Asterales</taxon>
        <taxon>Asteraceae</taxon>
        <taxon>Asteroideae</taxon>
        <taxon>Heliantheae alliance</taxon>
        <taxon>Heliantheae</taxon>
        <taxon>Helianthus</taxon>
    </lineage>
</organism>
<dbReference type="AlphaFoldDB" id="A0A9K3ELZ8"/>